<dbReference type="InterPro" id="IPR008030">
    <property type="entry name" value="NmrA-like"/>
</dbReference>
<proteinExistence type="predicted"/>
<organism evidence="2 3">
    <name type="scientific">Tsukamurella soli</name>
    <dbReference type="NCBI Taxonomy" id="644556"/>
    <lineage>
        <taxon>Bacteria</taxon>
        <taxon>Bacillati</taxon>
        <taxon>Actinomycetota</taxon>
        <taxon>Actinomycetes</taxon>
        <taxon>Mycobacteriales</taxon>
        <taxon>Tsukamurellaceae</taxon>
        <taxon>Tsukamurella</taxon>
    </lineage>
</organism>
<dbReference type="Proteomes" id="UP001500635">
    <property type="component" value="Unassembled WGS sequence"/>
</dbReference>
<dbReference type="PANTHER" id="PTHR43162:SF1">
    <property type="entry name" value="PRESTALK A DIFFERENTIATION PROTEIN A"/>
    <property type="match status" value="1"/>
</dbReference>
<gene>
    <name evidence="2" type="ORF">GCM10023147_12060</name>
</gene>
<evidence type="ECO:0000313" key="2">
    <source>
        <dbReference type="EMBL" id="GAA4387530.1"/>
    </source>
</evidence>
<dbReference type="SUPFAM" id="SSF51735">
    <property type="entry name" value="NAD(P)-binding Rossmann-fold domains"/>
    <property type="match status" value="1"/>
</dbReference>
<dbReference type="PANTHER" id="PTHR43162">
    <property type="match status" value="1"/>
</dbReference>
<protein>
    <submittedName>
        <fullName evidence="2">NAD(P)H-binding protein</fullName>
    </submittedName>
</protein>
<evidence type="ECO:0000259" key="1">
    <source>
        <dbReference type="Pfam" id="PF05368"/>
    </source>
</evidence>
<dbReference type="Pfam" id="PF05368">
    <property type="entry name" value="NmrA"/>
    <property type="match status" value="1"/>
</dbReference>
<feature type="domain" description="NmrA-like" evidence="1">
    <location>
        <begin position="2"/>
        <end position="210"/>
    </location>
</feature>
<dbReference type="EMBL" id="BAABFR010000013">
    <property type="protein sequence ID" value="GAA4387530.1"/>
    <property type="molecule type" value="Genomic_DNA"/>
</dbReference>
<comment type="caution">
    <text evidence="2">The sequence shown here is derived from an EMBL/GenBank/DDBJ whole genome shotgun (WGS) entry which is preliminary data.</text>
</comment>
<dbReference type="InterPro" id="IPR051604">
    <property type="entry name" value="Ergot_Alk_Oxidoreductase"/>
</dbReference>
<keyword evidence="3" id="KW-1185">Reference proteome</keyword>
<reference evidence="3" key="1">
    <citation type="journal article" date="2019" name="Int. J. Syst. Evol. Microbiol.">
        <title>The Global Catalogue of Microorganisms (GCM) 10K type strain sequencing project: providing services to taxonomists for standard genome sequencing and annotation.</title>
        <authorList>
            <consortium name="The Broad Institute Genomics Platform"/>
            <consortium name="The Broad Institute Genome Sequencing Center for Infectious Disease"/>
            <person name="Wu L."/>
            <person name="Ma J."/>
        </authorList>
    </citation>
    <scope>NUCLEOTIDE SEQUENCE [LARGE SCALE GENOMIC DNA]</scope>
    <source>
        <strain evidence="3">JCM 17688</strain>
    </source>
</reference>
<dbReference type="InterPro" id="IPR036291">
    <property type="entry name" value="NAD(P)-bd_dom_sf"/>
</dbReference>
<name>A0ABP8J9Y4_9ACTN</name>
<sequence>MLVLGGTGRTGALVAAAVAERGVAVWTASRSGSDVIFDWDDPTSYPGALAGVDRVYLVPPVMRMRYADRVELFLDDAVEAGVGHVTLLSVFDADRAPRAIDLAAAEEAVTRRDSLTHTILRPAWVMQNFTDDHLPVRDGALVVPGRGAEAFVDAADIAAVAVETLLSPGTHAGAVYPLTGPRALTFDEVAATISEVGGRHVAHLDIDQEAWIAAAVAAGVPADYAVMLRWLTGAIVDGGGAAPTPDVERILGRPATDFESFARRHAGAWAWVEELR</sequence>
<evidence type="ECO:0000313" key="3">
    <source>
        <dbReference type="Proteomes" id="UP001500635"/>
    </source>
</evidence>
<dbReference type="Gene3D" id="3.40.50.720">
    <property type="entry name" value="NAD(P)-binding Rossmann-like Domain"/>
    <property type="match status" value="1"/>
</dbReference>
<accession>A0ABP8J9Y4</accession>
<dbReference type="Gene3D" id="3.90.25.10">
    <property type="entry name" value="UDP-galactose 4-epimerase, domain 1"/>
    <property type="match status" value="1"/>
</dbReference>